<organism evidence="2 3">
    <name type="scientific">Papilio xuthus</name>
    <name type="common">Asian swallowtail butterfly</name>
    <dbReference type="NCBI Taxonomy" id="66420"/>
    <lineage>
        <taxon>Eukaryota</taxon>
        <taxon>Metazoa</taxon>
        <taxon>Ecdysozoa</taxon>
        <taxon>Arthropoda</taxon>
        <taxon>Hexapoda</taxon>
        <taxon>Insecta</taxon>
        <taxon>Pterygota</taxon>
        <taxon>Neoptera</taxon>
        <taxon>Endopterygota</taxon>
        <taxon>Lepidoptera</taxon>
        <taxon>Glossata</taxon>
        <taxon>Ditrysia</taxon>
        <taxon>Papilionoidea</taxon>
        <taxon>Papilionidae</taxon>
        <taxon>Papilioninae</taxon>
        <taxon>Papilio</taxon>
    </lineage>
</organism>
<gene>
    <name evidence="2" type="ORF">RR46_00058</name>
</gene>
<keyword evidence="3" id="KW-1185">Reference proteome</keyword>
<dbReference type="Proteomes" id="UP000053268">
    <property type="component" value="Unassembled WGS sequence"/>
</dbReference>
<accession>A0A0N1PIS9</accession>
<sequence length="67" mass="7582">MCGEMSSFSDSCSMLVFKYYENILAAVKKDLTPTGICHLSGQCALRYHSHDQYDFPDVKLDQLKATE</sequence>
<evidence type="ECO:0000259" key="1">
    <source>
        <dbReference type="Pfam" id="PF03489"/>
    </source>
</evidence>
<comment type="caution">
    <text evidence="2">The sequence shown here is derived from an EMBL/GenBank/DDBJ whole genome shotgun (WGS) entry which is preliminary data.</text>
</comment>
<dbReference type="AlphaFoldDB" id="A0A0N1PIS9"/>
<feature type="domain" description="Saposin B type region 2" evidence="1">
    <location>
        <begin position="11"/>
        <end position="43"/>
    </location>
</feature>
<reference evidence="2 3" key="1">
    <citation type="journal article" date="2015" name="Nat. Commun.">
        <title>Outbred genome sequencing and CRISPR/Cas9 gene editing in butterflies.</title>
        <authorList>
            <person name="Li X."/>
            <person name="Fan D."/>
            <person name="Zhang W."/>
            <person name="Liu G."/>
            <person name="Zhang L."/>
            <person name="Zhao L."/>
            <person name="Fang X."/>
            <person name="Chen L."/>
            <person name="Dong Y."/>
            <person name="Chen Y."/>
            <person name="Ding Y."/>
            <person name="Zhao R."/>
            <person name="Feng M."/>
            <person name="Zhu Y."/>
            <person name="Feng Y."/>
            <person name="Jiang X."/>
            <person name="Zhu D."/>
            <person name="Xiang H."/>
            <person name="Feng X."/>
            <person name="Li S."/>
            <person name="Wang J."/>
            <person name="Zhang G."/>
            <person name="Kronforst M.R."/>
            <person name="Wang W."/>
        </authorList>
    </citation>
    <scope>NUCLEOTIDE SEQUENCE [LARGE SCALE GENOMIC DNA]</scope>
    <source>
        <strain evidence="2">Ya'a_city_454_Px</strain>
        <tissue evidence="2">Whole body</tissue>
    </source>
</reference>
<dbReference type="InterPro" id="IPR008138">
    <property type="entry name" value="SapB_2"/>
</dbReference>
<dbReference type="Pfam" id="PF03489">
    <property type="entry name" value="SapB_2"/>
    <property type="match status" value="1"/>
</dbReference>
<evidence type="ECO:0000313" key="2">
    <source>
        <dbReference type="EMBL" id="KPJ20799.1"/>
    </source>
</evidence>
<protein>
    <recommendedName>
        <fullName evidence="1">Saposin B type region 2 domain-containing protein</fullName>
    </recommendedName>
</protein>
<dbReference type="STRING" id="66420.A0A0N1PIS9"/>
<dbReference type="EMBL" id="LADI01015455">
    <property type="protein sequence ID" value="KPJ20799.1"/>
    <property type="molecule type" value="Genomic_DNA"/>
</dbReference>
<name>A0A0N1PIS9_PAPXU</name>
<dbReference type="SUPFAM" id="SSF47862">
    <property type="entry name" value="Saposin"/>
    <property type="match status" value="1"/>
</dbReference>
<dbReference type="InterPro" id="IPR011001">
    <property type="entry name" value="Saposin-like"/>
</dbReference>
<evidence type="ECO:0000313" key="3">
    <source>
        <dbReference type="Proteomes" id="UP000053268"/>
    </source>
</evidence>
<dbReference type="Gene3D" id="1.10.225.10">
    <property type="entry name" value="Saposin-like"/>
    <property type="match status" value="1"/>
</dbReference>
<proteinExistence type="predicted"/>